<dbReference type="Proteomes" id="UP000738349">
    <property type="component" value="Unassembled WGS sequence"/>
</dbReference>
<keyword evidence="4 5" id="KW-0408">Iron</keyword>
<evidence type="ECO:0000256" key="4">
    <source>
        <dbReference type="ARBA" id="ARBA00023004"/>
    </source>
</evidence>
<keyword evidence="3 5" id="KW-0479">Metal-binding</keyword>
<dbReference type="CDD" id="cd11060">
    <property type="entry name" value="CYP57A1-like"/>
    <property type="match status" value="1"/>
</dbReference>
<evidence type="ECO:0000313" key="7">
    <source>
        <dbReference type="EMBL" id="KAH7131305.1"/>
    </source>
</evidence>
<dbReference type="InterPro" id="IPR002401">
    <property type="entry name" value="Cyt_P450_E_grp-I"/>
</dbReference>
<dbReference type="EMBL" id="JAGMUV010000017">
    <property type="protein sequence ID" value="KAH7131305.1"/>
    <property type="molecule type" value="Genomic_DNA"/>
</dbReference>
<dbReference type="GO" id="GO:0020037">
    <property type="term" value="F:heme binding"/>
    <property type="evidence" value="ECO:0007669"/>
    <property type="project" value="InterPro"/>
</dbReference>
<protein>
    <submittedName>
        <fullName evidence="7">Cytochrome P450</fullName>
    </submittedName>
</protein>
<comment type="caution">
    <text evidence="7">The sequence shown here is derived from an EMBL/GenBank/DDBJ whole genome shotgun (WGS) entry which is preliminary data.</text>
</comment>
<evidence type="ECO:0000256" key="3">
    <source>
        <dbReference type="ARBA" id="ARBA00022723"/>
    </source>
</evidence>
<dbReference type="GO" id="GO:0004497">
    <property type="term" value="F:monooxygenase activity"/>
    <property type="evidence" value="ECO:0007669"/>
    <property type="project" value="UniProtKB-KW"/>
</dbReference>
<dbReference type="PANTHER" id="PTHR24305:SF190">
    <property type="entry name" value="P450, PUTATIVE (EUROFUNG)-RELATED"/>
    <property type="match status" value="1"/>
</dbReference>
<evidence type="ECO:0000256" key="2">
    <source>
        <dbReference type="ARBA" id="ARBA00022617"/>
    </source>
</evidence>
<accession>A0A9P9E4I5</accession>
<reference evidence="7" key="1">
    <citation type="journal article" date="2021" name="Nat. Commun.">
        <title>Genetic determinants of endophytism in the Arabidopsis root mycobiome.</title>
        <authorList>
            <person name="Mesny F."/>
            <person name="Miyauchi S."/>
            <person name="Thiergart T."/>
            <person name="Pickel B."/>
            <person name="Atanasova L."/>
            <person name="Karlsson M."/>
            <person name="Huettel B."/>
            <person name="Barry K.W."/>
            <person name="Haridas S."/>
            <person name="Chen C."/>
            <person name="Bauer D."/>
            <person name="Andreopoulos W."/>
            <person name="Pangilinan J."/>
            <person name="LaButti K."/>
            <person name="Riley R."/>
            <person name="Lipzen A."/>
            <person name="Clum A."/>
            <person name="Drula E."/>
            <person name="Henrissat B."/>
            <person name="Kohler A."/>
            <person name="Grigoriev I.V."/>
            <person name="Martin F.M."/>
            <person name="Hacquard S."/>
        </authorList>
    </citation>
    <scope>NUCLEOTIDE SEQUENCE</scope>
    <source>
        <strain evidence="7">MPI-CAGE-AT-0147</strain>
    </source>
</reference>
<dbReference type="PRINTS" id="PR00385">
    <property type="entry name" value="P450"/>
</dbReference>
<dbReference type="InterPro" id="IPR001128">
    <property type="entry name" value="Cyt_P450"/>
</dbReference>
<comment type="cofactor">
    <cofactor evidence="1 5">
        <name>heme</name>
        <dbReference type="ChEBI" id="CHEBI:30413"/>
    </cofactor>
</comment>
<sequence>MNSLLLIPAAGAVVLVVHLFASLIHSIRSPLKTVPGPFLARFTDGWYFWAVRQGRFDQQNQEIHQKYGPVVRYGPNRYSINDPHAAKIIYGLGAQFAKSSWYSTWGAPGQWTIFSDQSIKHHSQTRRLYQGTYSMTALVNYEPYVDQCNDLFAQRLTEMALSDVSIDMGHWFQCYAFDVIGMITYGRRLGFLDRGDDIGGVMGALEDHMRYATLTGIFPSLHRYLYSLKNYWAGAKGAGRAYVLSFTKERIREHQTTPKAVPEAGEDSTATVNFLSKFLTKHTDDPDAFTSYHVLTGCSANMVAGSDTTAISLSAILYYLLKNPQCMQRLRDEIKTCEEQGNLSKFPTFQESQKMPYLQAIIKEALRMHPATGLPLERVVPEGGATIAGHYFPEGTVVGINTWVEHRDPRYFGNDADVFRPERWLDEDSDRISVMNRHWMPFGLGSRSCIGRHVSMLEISKLVPRLIRDFEFSLNKYSFRDGSWQTDGFWFVKPREFKVHAKVREGARSG</sequence>
<gene>
    <name evidence="7" type="ORF">EDB81DRAFT_137229</name>
</gene>
<keyword evidence="2 5" id="KW-0349">Heme</keyword>
<dbReference type="InterPro" id="IPR036396">
    <property type="entry name" value="Cyt_P450_sf"/>
</dbReference>
<evidence type="ECO:0000313" key="8">
    <source>
        <dbReference type="Proteomes" id="UP000738349"/>
    </source>
</evidence>
<dbReference type="Gene3D" id="1.10.630.10">
    <property type="entry name" value="Cytochrome P450"/>
    <property type="match status" value="1"/>
</dbReference>
<dbReference type="PRINTS" id="PR00463">
    <property type="entry name" value="EP450I"/>
</dbReference>
<keyword evidence="6" id="KW-0560">Oxidoreductase</keyword>
<dbReference type="AlphaFoldDB" id="A0A9P9E4I5"/>
<dbReference type="GO" id="GO:0016705">
    <property type="term" value="F:oxidoreductase activity, acting on paired donors, with incorporation or reduction of molecular oxygen"/>
    <property type="evidence" value="ECO:0007669"/>
    <property type="project" value="InterPro"/>
</dbReference>
<evidence type="ECO:0000256" key="5">
    <source>
        <dbReference type="PIRSR" id="PIRSR602401-1"/>
    </source>
</evidence>
<dbReference type="InterPro" id="IPR050121">
    <property type="entry name" value="Cytochrome_P450_monoxygenase"/>
</dbReference>
<keyword evidence="8" id="KW-1185">Reference proteome</keyword>
<dbReference type="Pfam" id="PF00067">
    <property type="entry name" value="p450"/>
    <property type="match status" value="1"/>
</dbReference>
<comment type="similarity">
    <text evidence="6">Belongs to the cytochrome P450 family.</text>
</comment>
<dbReference type="PANTHER" id="PTHR24305">
    <property type="entry name" value="CYTOCHROME P450"/>
    <property type="match status" value="1"/>
</dbReference>
<proteinExistence type="inferred from homology"/>
<dbReference type="SUPFAM" id="SSF48264">
    <property type="entry name" value="Cytochrome P450"/>
    <property type="match status" value="1"/>
</dbReference>
<feature type="binding site" description="axial binding residue" evidence="5">
    <location>
        <position position="449"/>
    </location>
    <ligand>
        <name>heme</name>
        <dbReference type="ChEBI" id="CHEBI:30413"/>
    </ligand>
    <ligandPart>
        <name>Fe</name>
        <dbReference type="ChEBI" id="CHEBI:18248"/>
    </ligandPart>
</feature>
<organism evidence="7 8">
    <name type="scientific">Dactylonectria macrodidyma</name>
    <dbReference type="NCBI Taxonomy" id="307937"/>
    <lineage>
        <taxon>Eukaryota</taxon>
        <taxon>Fungi</taxon>
        <taxon>Dikarya</taxon>
        <taxon>Ascomycota</taxon>
        <taxon>Pezizomycotina</taxon>
        <taxon>Sordariomycetes</taxon>
        <taxon>Hypocreomycetidae</taxon>
        <taxon>Hypocreales</taxon>
        <taxon>Nectriaceae</taxon>
        <taxon>Dactylonectria</taxon>
    </lineage>
</organism>
<dbReference type="OrthoDB" id="3934656at2759"/>
<dbReference type="InterPro" id="IPR017972">
    <property type="entry name" value="Cyt_P450_CS"/>
</dbReference>
<dbReference type="PROSITE" id="PS00086">
    <property type="entry name" value="CYTOCHROME_P450"/>
    <property type="match status" value="1"/>
</dbReference>
<evidence type="ECO:0000256" key="6">
    <source>
        <dbReference type="RuleBase" id="RU000461"/>
    </source>
</evidence>
<name>A0A9P9E4I5_9HYPO</name>
<dbReference type="GO" id="GO:0005506">
    <property type="term" value="F:iron ion binding"/>
    <property type="evidence" value="ECO:0007669"/>
    <property type="project" value="InterPro"/>
</dbReference>
<dbReference type="FunFam" id="1.10.630.10:FF:000050">
    <property type="entry name" value="Cytochrome P450 monooxygenase"/>
    <property type="match status" value="1"/>
</dbReference>
<evidence type="ECO:0000256" key="1">
    <source>
        <dbReference type="ARBA" id="ARBA00001971"/>
    </source>
</evidence>
<keyword evidence="6" id="KW-0503">Monooxygenase</keyword>